<feature type="transmembrane region" description="Helical" evidence="15">
    <location>
        <begin position="3274"/>
        <end position="3294"/>
    </location>
</feature>
<evidence type="ECO:0000313" key="20">
    <source>
        <dbReference type="Proteomes" id="UP000694844"/>
    </source>
</evidence>
<comment type="caution">
    <text evidence="13">Lacks conserved residue(s) required for the propagation of feature annotation.</text>
</comment>
<evidence type="ECO:0000256" key="7">
    <source>
        <dbReference type="ARBA" id="ARBA00022989"/>
    </source>
</evidence>
<feature type="transmembrane region" description="Helical" evidence="15">
    <location>
        <begin position="3314"/>
        <end position="3336"/>
    </location>
</feature>
<dbReference type="Pfam" id="PF01822">
    <property type="entry name" value="WSC"/>
    <property type="match status" value="1"/>
</dbReference>
<feature type="transmembrane region" description="Helical" evidence="15">
    <location>
        <begin position="2643"/>
        <end position="2661"/>
    </location>
</feature>
<dbReference type="FunFam" id="2.60.60.20:FF:000022">
    <property type="entry name" value="Uncharacterized protein"/>
    <property type="match status" value="1"/>
</dbReference>
<evidence type="ECO:0000256" key="13">
    <source>
        <dbReference type="PROSITE-ProRule" id="PRU00152"/>
    </source>
</evidence>
<dbReference type="InterPro" id="IPR000203">
    <property type="entry name" value="GPS"/>
</dbReference>
<evidence type="ECO:0000256" key="12">
    <source>
        <dbReference type="PIRSR" id="PIRSR603915-2"/>
    </source>
</evidence>
<keyword evidence="20" id="KW-1185">Reference proteome</keyword>
<keyword evidence="7 15" id="KW-1133">Transmembrane helix</keyword>
<keyword evidence="8" id="KW-0969">Cilium</keyword>
<dbReference type="PROSITE" id="PS51212">
    <property type="entry name" value="WSC"/>
    <property type="match status" value="1"/>
</dbReference>
<feature type="region of interest" description="Disordered" evidence="14">
    <location>
        <begin position="1547"/>
        <end position="1566"/>
    </location>
</feature>
<evidence type="ECO:0000256" key="4">
    <source>
        <dbReference type="ARBA" id="ARBA00022475"/>
    </source>
</evidence>
<sequence length="3518" mass="393485">MDIQARFAICFLLILSTEASDSKGCFKENKRKRYFSSTPGDFIPGQMTPALCASKCGSFKFNYCAVTQGQFCFCGHAIPPSTLQDLTEASCSDMCYGDNGIKCGGKDHVNVYSTSPPIVGLEITPSISQIETGSDVTFTPSYDSAGEDLTFQLDYGKDSGKTNKNQSAPDMWTTKYFVPGQYQVTLYGNDVQNSILEKEATTSIRVEARPQNASLSCPANTATYEDTLCVLEVMGGTNLQLTVRLDGIQHSQFYISDPPIYTAGAAIVSMSSLLLGGEVTTDYVIMPAAEVQQAGTLIGFEYFTDIPGTVEFYILRPSCSDYCFEKNMCTGTCENLKVRTCSAGRPFCAASGACWDYLVPTCAVPTARYDGSQRTSLTQVAAIAHTLVATPSYDYLALDLTANNIKVQPGDILAYKSIVGRLKSFASIATESDLRTADFSLSTNAVSFGAPKRHMLRAVVSAGSVVRMPFTFTTFGTKTVQVDLYNTALAASVSLSDAINVIEGIDQCALDIVEYAETGSTVQIQVLPHTGSNVAYAWAYGDGFNASLSTMNHTYTYATPGSYAINVTCSNTLSSKTNYTTIKIETKIINLALSASPAVTAEVTSFTLGMTSGSDYTCVWKKNGVHFLTTTSQTTPPNGILNYTFTEDGTYEIITTCSNHINSESSSVTLTAQRRIKGLALVRTGALLNTPYTVDFVWDDGTGPQFLLEFNGATQALTVDTFSRKGSSPEFSPEASITSFPMNLTAYNLVSNEQIVINFGIESEITNILISSDAAINPTLGFGTVAENALVTLTINASGGTNVNIQWEHTVGVSPPTVTSQSVPTWGAAVTKPFTLSALGDHALKVTVSNAYSSHTATFKYLAIAPVQNIAFNTISPVLFEPPADVVFTFTQNPYQPPNAATIVIDYGDGHYDTLSFDLAKNYPYSYREDGTFTVTANISNLVSHQVVTTTVEVVEKIVDLVIEPDPPHAPLNDPVDLRVKMKRGGTGSKLSLRWRFEAALPFTSFQDRTGASPGGYDSQIYAYPAIGSYIVTVEANSSLETKTATYTIFCEEKVTENFVFDSNFPQDFAILQKITYTLTYNDPIPTAASMRFNYGNGVTSADEGFPISVTGGSVTREYTYNEPGHYSTTLTVFNKVSSVTKTTMSGVYNKFKNCNAVLKWKPIVPLNGTDLDGFGPSKNIFPRDRPLRVHVTCDSGTLVYYDVFAQGINNILSCNKTEKQMFELDFSSLTTDRYDLTITAINPIHQFPITKSIEMQDPCKDINIDDGGLQASAYQWKKFNITFGMQGTATCVHVDFGDGSPGELYGNSSTCSTFTGTASYNGDLSNITEVKHEYREMDTFIVFVSGFNAYSTCSANFTHVISDVDCSQPKVSVKDLRPVFYYPQEVKRSSRLRAVGVTDIYCTTTLDNVKQWSVHMIDENTGEDVKEIDVTSLPSHTTAELALPPLFLDYGSYRLHYRLDMVSTGFVKNENFSANVDHYVRIVKSDLVAIAFPGGVSKIQRGYAKMITIEPETYSFDPDVESGSPQGFTNFTWWCRRSDETLPDSVVVPSPYTTTQLGTNPTDNGGCFRQGPGRIDTDAGSLSFDTANMQINQTYVFKIQVRKDERVAETTAEIEIVQGDPPELTISCGTALCIPRSGGQLVRPSSRLSLLSDCVGCTPNTQFQWKIYQSNYQWTWKEIIELPTYVDGVIGVYSNNIAIKTTLFDLDSTVKTYLVEFHAKREDGQEAKAYMKLFLNDPPRNGTCTISPSVGVATEVNFQVTCSDWIDEDGIDSYRVYATFKDDPQERLVIYGSVPSYTVHLPVGPDYDNYTMEMFVRIADVYGAAVDYRIGIVQVKPVSKDEVVQKLGAMQVQVKDELDLALARADLSQVNEVALMYASMINMASKNGSAEYAGVDVAGTQTATGLGPDFSNRTDAFDKTMTTFEKEEKYQKEREIYAQITNQIADALQRVTIATPSSVALTASTCAEVTKYTENCARQCQEGIKNVTMNMMDTLEAQADEIPIEELTLAAKGIVNTLSNLIEAGNVHTEYPTNGDMESVEPYAHYDTDLESVEKAIPSGINNRDWAKKKLLAYTNEDFQAVTTEGVQSTTNNVYTKLRKIFQKSLVEGETPVKISTTSIVLNFEKNRADKFSNTTVDMGDGSFHIPNWCSLKDTCNPNDTVVVQSSYSIYTPHAFTPQAKDLSKYSGSLNIDLYDASDSPIKVTQASEPISMKVPLDRNMPVPGEEYVVPFIPDRDWEFFFYHTTEITSSRSALQIRFRLEDLNQQFLVLVKFGDIKNISKAFDHVCMVPSKMEYKGFFGSDTTPDPYTCFVGSDVLNGYQGQVTLGVRQMSSVEHDYYTSKSHVPTTFPAGSGTFSTNYTIQTVSSTCRFFNESINDWDTRGCEVGPLTNSKNIHCLCTHMTTFAGGWVVVPNTIDWNFVFSNMDFFKNPTLYITEIVIVVVYIVAVIWARYKDKKDLEMLGLTPLADNDKKDKYYYEIVVVTGMRRNAGTDSKVSFILSGDEDETEVRTFSDNKRKIFRRGCVDGFLMSVHRPLGALNYLHIWHDNSGKGKFASWYLRNVVVRDVQTDQKFIFICNRWFAVEEDDGMIDRLIPVAGKEQMTEFSHLFTEKTTKSLSDGHLWFSVIARPPQSRFTRVQRVSCCLLLLFLSMLTNAMFYEKGDSEQNSFTFGPFALSPEQIYIGVVSNIIVFPVNFLIILIFRKSRPRNKRPSRVAKALKVEKSKPVASVFDVHPTLKGSNEPSCMTPSKLLEGNRPETAITRTGTSMSVVEFADEGKKKKKKSWDLPWGFVIVGWILLWLATFASAAFVTFYGVMFQDIKCKKWITSMLISFFTSIFVTQPLKVILTAIFFSLVVKNPGGEEDGEEDEDEEKPPLATDEEYLHDLDNDEILKPRKAAYKPPDPRLLEKARDVRLKEIKMWAIVREIVFYSFFLWILMVISYRNRSYLSYYYKASLEKVFVTTNDTKHHFLKIKNKDDFWVWAKSGMVDGIRAGVWYNDGQPLFLRGYINDKQSRIMGYATMRQLRVQKGSCDVAQEMQSIIHECNDEYDMDLQDEKDYGVGWEPVYQNTSYTNRREEYSYTTAKALDGYPYMGDRFWYSGGGYTVRLRGNATVLRTKLQQLEKEGWVDRYTRAIFVEFTVYNPGINLFGIATLLLEVRPSQGIFSSYRFEPVMLLPYMTDVMLFQIACEIAYFAFTLFFVFQLFRGLVKEKIEYFKQFWNLVELGICSMSITAIVIYFYRMFETSRLTERFRESHGNEYMKFQYVGAWSELFSYIIGWLVFFASLKFLKLLRFNKRMSLLASTLKNSCRDLMHFSIIFNIVFLAFIQLFYLVYAKNLTSFKTFITACESGLTMMMGKFEIYDMKMVEPVMTQLFIFAYVVTITFIVVNMLLSILNETFGAVRSDIAKQNNEYEIVDFMMNRFKLWTGLGAADKAVLSPEDLRGYNSVEGKIELFPDRIDQLLSSLSHIYNKEERLDALFEMNAAKRMELKSSFGKIPPPKSHRYQDMLPTVHTNY</sequence>
<evidence type="ECO:0000256" key="16">
    <source>
        <dbReference type="SAM" id="SignalP"/>
    </source>
</evidence>
<dbReference type="SMART" id="SM00321">
    <property type="entry name" value="WSC"/>
    <property type="match status" value="1"/>
</dbReference>
<dbReference type="InterPro" id="IPR002889">
    <property type="entry name" value="WSC_carb-bd"/>
</dbReference>
<evidence type="ECO:0000256" key="14">
    <source>
        <dbReference type="SAM" id="MobiDB-lite"/>
    </source>
</evidence>
<dbReference type="Pfam" id="PF01477">
    <property type="entry name" value="PLAT"/>
    <property type="match status" value="1"/>
</dbReference>
<dbReference type="Pfam" id="PF01825">
    <property type="entry name" value="GPS"/>
    <property type="match status" value="1"/>
</dbReference>
<feature type="transmembrane region" description="Helical" evidence="15">
    <location>
        <begin position="3223"/>
        <end position="3242"/>
    </location>
</feature>
<dbReference type="PROSITE" id="PS50093">
    <property type="entry name" value="PKD"/>
    <property type="match status" value="1"/>
</dbReference>
<dbReference type="PROSITE" id="PS50095">
    <property type="entry name" value="PLAT"/>
    <property type="match status" value="1"/>
</dbReference>
<evidence type="ECO:0000256" key="3">
    <source>
        <dbReference type="ARBA" id="ARBA00007200"/>
    </source>
</evidence>
<dbReference type="FunFam" id="1.10.287.70:FF:000086">
    <property type="entry name" value="Polycystic kidney disease 2"/>
    <property type="match status" value="1"/>
</dbReference>
<feature type="transmembrane region" description="Helical" evidence="15">
    <location>
        <begin position="2789"/>
        <end position="2815"/>
    </location>
</feature>
<evidence type="ECO:0000259" key="18">
    <source>
        <dbReference type="PROSITE" id="PS50095"/>
    </source>
</evidence>
<dbReference type="PANTHER" id="PTHR10877">
    <property type="entry name" value="POLYCYSTIN FAMILY MEMBER"/>
    <property type="match status" value="1"/>
</dbReference>
<dbReference type="Gene3D" id="2.60.40.10">
    <property type="entry name" value="Immunoglobulins"/>
    <property type="match status" value="1"/>
</dbReference>
<evidence type="ECO:0000256" key="6">
    <source>
        <dbReference type="ARBA" id="ARBA00022729"/>
    </source>
</evidence>
<evidence type="ECO:0000256" key="11">
    <source>
        <dbReference type="ARBA" id="ARBA00023273"/>
    </source>
</evidence>
<dbReference type="PANTHER" id="PTHR10877:SF150">
    <property type="entry name" value="REJ DOMAIN-CONTAINING PROTEIN"/>
    <property type="match status" value="1"/>
</dbReference>
<accession>A0A8B8CPA5</accession>
<dbReference type="Pfam" id="PF08016">
    <property type="entry name" value="PKD_channel"/>
    <property type="match status" value="1"/>
</dbReference>
<dbReference type="SUPFAM" id="SSF49299">
    <property type="entry name" value="PKD domain"/>
    <property type="match status" value="3"/>
</dbReference>
<evidence type="ECO:0000256" key="8">
    <source>
        <dbReference type="ARBA" id="ARBA00023069"/>
    </source>
</evidence>
<feature type="signal peptide" evidence="16">
    <location>
        <begin position="1"/>
        <end position="19"/>
    </location>
</feature>
<dbReference type="InterPro" id="IPR046791">
    <property type="entry name" value="Polycystin_dom"/>
</dbReference>
<dbReference type="InterPro" id="IPR035986">
    <property type="entry name" value="PKD_dom_sf"/>
</dbReference>
<dbReference type="InterPro" id="IPR002859">
    <property type="entry name" value="PKD/REJ-like"/>
</dbReference>
<dbReference type="InterPro" id="IPR046338">
    <property type="entry name" value="GAIN_dom_sf"/>
</dbReference>
<dbReference type="InterPro" id="IPR051223">
    <property type="entry name" value="Polycystin"/>
</dbReference>
<organism evidence="20 21">
    <name type="scientific">Crassostrea virginica</name>
    <name type="common">Eastern oyster</name>
    <dbReference type="NCBI Taxonomy" id="6565"/>
    <lineage>
        <taxon>Eukaryota</taxon>
        <taxon>Metazoa</taxon>
        <taxon>Spiralia</taxon>
        <taxon>Lophotrochozoa</taxon>
        <taxon>Mollusca</taxon>
        <taxon>Bivalvia</taxon>
        <taxon>Autobranchia</taxon>
        <taxon>Pteriomorphia</taxon>
        <taxon>Ostreida</taxon>
        <taxon>Ostreoidea</taxon>
        <taxon>Ostreidae</taxon>
        <taxon>Crassostrea</taxon>
    </lineage>
</organism>
<dbReference type="InterPro" id="IPR013122">
    <property type="entry name" value="PKD1_2_channel"/>
</dbReference>
<proteinExistence type="inferred from homology"/>
<dbReference type="SMART" id="SM00089">
    <property type="entry name" value="PKD"/>
    <property type="match status" value="6"/>
</dbReference>
<reference evidence="21" key="1">
    <citation type="submission" date="2025-08" db="UniProtKB">
        <authorList>
            <consortium name="RefSeq"/>
        </authorList>
    </citation>
    <scope>IDENTIFICATION</scope>
    <source>
        <tissue evidence="21">Whole sample</tissue>
    </source>
</reference>
<dbReference type="Gene3D" id="2.60.60.20">
    <property type="entry name" value="PLAT/LH2 domain"/>
    <property type="match status" value="1"/>
</dbReference>
<feature type="transmembrane region" description="Helical" evidence="15">
    <location>
        <begin position="2827"/>
        <end position="2854"/>
    </location>
</feature>
<dbReference type="SMART" id="SM00303">
    <property type="entry name" value="GPS"/>
    <property type="match status" value="1"/>
</dbReference>
<dbReference type="Pfam" id="PF02010">
    <property type="entry name" value="REJ"/>
    <property type="match status" value="1"/>
</dbReference>
<keyword evidence="5 15" id="KW-0812">Transmembrane</keyword>
<keyword evidence="9 15" id="KW-0472">Membrane</keyword>
<dbReference type="Gene3D" id="2.60.220.50">
    <property type="match status" value="1"/>
</dbReference>
<protein>
    <submittedName>
        <fullName evidence="21">Uncharacterized protein LOC111120526 isoform X1</fullName>
    </submittedName>
</protein>
<evidence type="ECO:0000256" key="1">
    <source>
        <dbReference type="ARBA" id="ARBA00004138"/>
    </source>
</evidence>
<dbReference type="OrthoDB" id="10050421at2759"/>
<keyword evidence="4" id="KW-1003">Cell membrane</keyword>
<evidence type="ECO:0000256" key="10">
    <source>
        <dbReference type="ARBA" id="ARBA00023180"/>
    </source>
</evidence>
<dbReference type="CDD" id="cd01752">
    <property type="entry name" value="PLAT_polycystin"/>
    <property type="match status" value="1"/>
</dbReference>
<dbReference type="Pfam" id="PF00801">
    <property type="entry name" value="PKD"/>
    <property type="match status" value="2"/>
</dbReference>
<dbReference type="InterPro" id="IPR000601">
    <property type="entry name" value="PKD_dom"/>
</dbReference>
<dbReference type="InterPro" id="IPR003915">
    <property type="entry name" value="PKD_2"/>
</dbReference>
<dbReference type="InterPro" id="IPR022409">
    <property type="entry name" value="PKD/Chitinase_dom"/>
</dbReference>
<dbReference type="InterPro" id="IPR001024">
    <property type="entry name" value="PLAT/LH2_dom"/>
</dbReference>
<evidence type="ECO:0000259" key="17">
    <source>
        <dbReference type="PROSITE" id="PS50093"/>
    </source>
</evidence>
<dbReference type="GO" id="GO:0005509">
    <property type="term" value="F:calcium ion binding"/>
    <property type="evidence" value="ECO:0007669"/>
    <property type="project" value="InterPro"/>
</dbReference>
<comment type="subcellular location">
    <subcellularLocation>
        <location evidence="2">Cell membrane</location>
        <topology evidence="2">Multi-pass membrane protein</topology>
    </subcellularLocation>
    <subcellularLocation>
        <location evidence="1">Cell projection</location>
        <location evidence="1">Cilium</location>
    </subcellularLocation>
</comment>
<dbReference type="GO" id="GO:0005929">
    <property type="term" value="C:cilium"/>
    <property type="evidence" value="ECO:0007669"/>
    <property type="project" value="UniProtKB-SubCell"/>
</dbReference>
<feature type="transmembrane region" description="Helical" evidence="15">
    <location>
        <begin position="3193"/>
        <end position="3211"/>
    </location>
</feature>
<dbReference type="InterPro" id="IPR042060">
    <property type="entry name" value="PLAT_polycystin1"/>
</dbReference>
<evidence type="ECO:0000313" key="21">
    <source>
        <dbReference type="RefSeq" id="XP_022317024.1"/>
    </source>
</evidence>
<feature type="transmembrane region" description="Helical" evidence="15">
    <location>
        <begin position="3376"/>
        <end position="3397"/>
    </location>
</feature>
<feature type="domain" description="PLAT" evidence="18">
    <location>
        <begin position="2478"/>
        <end position="2597"/>
    </location>
</feature>
<keyword evidence="10" id="KW-0325">Glycoprotein</keyword>
<evidence type="ECO:0000259" key="19">
    <source>
        <dbReference type="PROSITE" id="PS51212"/>
    </source>
</evidence>
<dbReference type="InterPro" id="IPR036392">
    <property type="entry name" value="PLAT/LH2_dom_sf"/>
</dbReference>
<dbReference type="Pfam" id="PF20519">
    <property type="entry name" value="Polycystin_dom"/>
    <property type="match status" value="1"/>
</dbReference>
<feature type="disulfide bond" evidence="12">
    <location>
        <begin position="3034"/>
        <end position="3047"/>
    </location>
</feature>
<dbReference type="GO" id="GO:0005886">
    <property type="term" value="C:plasma membrane"/>
    <property type="evidence" value="ECO:0007669"/>
    <property type="project" value="UniProtKB-SubCell"/>
</dbReference>
<evidence type="ECO:0000256" key="9">
    <source>
        <dbReference type="ARBA" id="ARBA00023136"/>
    </source>
</evidence>
<dbReference type="GeneID" id="111120526"/>
<feature type="domain" description="WSC" evidence="19">
    <location>
        <begin position="19"/>
        <end position="115"/>
    </location>
</feature>
<feature type="compositionally biased region" description="Polar residues" evidence="14">
    <location>
        <begin position="1552"/>
        <end position="1564"/>
    </location>
</feature>
<evidence type="ECO:0000256" key="15">
    <source>
        <dbReference type="SAM" id="Phobius"/>
    </source>
</evidence>
<comment type="similarity">
    <text evidence="3">Belongs to the polycystin family.</text>
</comment>
<dbReference type="SMART" id="SM00308">
    <property type="entry name" value="LH2"/>
    <property type="match status" value="1"/>
</dbReference>
<feature type="domain" description="PKD" evidence="17">
    <location>
        <begin position="530"/>
        <end position="591"/>
    </location>
</feature>
<feature type="chain" id="PRO_5034055558" evidence="16">
    <location>
        <begin position="20"/>
        <end position="3518"/>
    </location>
</feature>
<dbReference type="SUPFAM" id="SSF49723">
    <property type="entry name" value="Lipase/lipooxygenase domain (PLAT/LH2 domain)"/>
    <property type="match status" value="1"/>
</dbReference>
<gene>
    <name evidence="21" type="primary">LOC111120526</name>
</gene>
<keyword evidence="11" id="KW-0966">Cell projection</keyword>
<dbReference type="InterPro" id="IPR013783">
    <property type="entry name" value="Ig-like_fold"/>
</dbReference>
<dbReference type="GO" id="GO:0005262">
    <property type="term" value="F:calcium channel activity"/>
    <property type="evidence" value="ECO:0007669"/>
    <property type="project" value="TreeGrafter"/>
</dbReference>
<keyword evidence="6 16" id="KW-0732">Signal</keyword>
<dbReference type="PRINTS" id="PR01433">
    <property type="entry name" value="POLYCYSTIN2"/>
</dbReference>
<name>A0A8B8CPA5_CRAVI</name>
<dbReference type="CDD" id="cd00146">
    <property type="entry name" value="PKD"/>
    <property type="match status" value="2"/>
</dbReference>
<feature type="transmembrane region" description="Helical" evidence="15">
    <location>
        <begin position="2925"/>
        <end position="2944"/>
    </location>
</feature>
<dbReference type="GO" id="GO:0050982">
    <property type="term" value="P:detection of mechanical stimulus"/>
    <property type="evidence" value="ECO:0007669"/>
    <property type="project" value="TreeGrafter"/>
</dbReference>
<feature type="transmembrane region" description="Helical" evidence="15">
    <location>
        <begin position="2435"/>
        <end position="2453"/>
    </location>
</feature>
<evidence type="ECO:0000256" key="2">
    <source>
        <dbReference type="ARBA" id="ARBA00004651"/>
    </source>
</evidence>
<dbReference type="Proteomes" id="UP000694844">
    <property type="component" value="Chromosome 2"/>
</dbReference>
<dbReference type="RefSeq" id="XP_022317024.1">
    <property type="nucleotide sequence ID" value="XM_022461316.1"/>
</dbReference>
<evidence type="ECO:0000256" key="5">
    <source>
        <dbReference type="ARBA" id="ARBA00022692"/>
    </source>
</evidence>
<dbReference type="KEGG" id="cvn:111120526"/>
<feature type="transmembrane region" description="Helical" evidence="15">
    <location>
        <begin position="2683"/>
        <end position="2704"/>
    </location>
</feature>